<organism evidence="12 13">
    <name type="scientific">Clavelina lepadiformis</name>
    <name type="common">Light-bulb sea squirt</name>
    <name type="synonym">Ascidia lepadiformis</name>
    <dbReference type="NCBI Taxonomy" id="159417"/>
    <lineage>
        <taxon>Eukaryota</taxon>
        <taxon>Metazoa</taxon>
        <taxon>Chordata</taxon>
        <taxon>Tunicata</taxon>
        <taxon>Ascidiacea</taxon>
        <taxon>Aplousobranchia</taxon>
        <taxon>Clavelinidae</taxon>
        <taxon>Clavelina</taxon>
    </lineage>
</organism>
<evidence type="ECO:0000313" key="12">
    <source>
        <dbReference type="EMBL" id="CAK8672482.1"/>
    </source>
</evidence>
<dbReference type="PANTHER" id="PTHR12428">
    <property type="entry name" value="OXA1"/>
    <property type="match status" value="1"/>
</dbReference>
<keyword evidence="13" id="KW-1185">Reference proteome</keyword>
<keyword evidence="4" id="KW-0999">Mitochondrion inner membrane</keyword>
<feature type="transmembrane region" description="Helical" evidence="10">
    <location>
        <begin position="242"/>
        <end position="263"/>
    </location>
</feature>
<evidence type="ECO:0000259" key="11">
    <source>
        <dbReference type="Pfam" id="PF02096"/>
    </source>
</evidence>
<evidence type="ECO:0000256" key="1">
    <source>
        <dbReference type="ARBA" id="ARBA00004448"/>
    </source>
</evidence>
<feature type="domain" description="Membrane insertase YidC/Oxa/ALB C-terminal" evidence="11">
    <location>
        <begin position="120"/>
        <end position="315"/>
    </location>
</feature>
<dbReference type="InterPro" id="IPR028055">
    <property type="entry name" value="YidC/Oxa/ALB_C"/>
</dbReference>
<dbReference type="Proteomes" id="UP001642483">
    <property type="component" value="Unassembled WGS sequence"/>
</dbReference>
<comment type="subcellular location">
    <subcellularLocation>
        <location evidence="9">Membrane</location>
        <topology evidence="9">Multi-pass membrane protein</topology>
    </subcellularLocation>
    <subcellularLocation>
        <location evidence="1">Mitochondrion inner membrane</location>
        <topology evidence="1">Multi-pass membrane protein</topology>
    </subcellularLocation>
</comment>
<comment type="caution">
    <text evidence="12">The sequence shown here is derived from an EMBL/GenBank/DDBJ whole genome shotgun (WGS) entry which is preliminary data.</text>
</comment>
<evidence type="ECO:0000256" key="6">
    <source>
        <dbReference type="ARBA" id="ARBA00022989"/>
    </source>
</evidence>
<evidence type="ECO:0000256" key="2">
    <source>
        <dbReference type="ARBA" id="ARBA00009877"/>
    </source>
</evidence>
<keyword evidence="3 9" id="KW-0812">Transmembrane</keyword>
<feature type="transmembrane region" description="Helical" evidence="10">
    <location>
        <begin position="201"/>
        <end position="222"/>
    </location>
</feature>
<evidence type="ECO:0000313" key="13">
    <source>
        <dbReference type="Proteomes" id="UP001642483"/>
    </source>
</evidence>
<proteinExistence type="inferred from homology"/>
<feature type="transmembrane region" description="Helical" evidence="10">
    <location>
        <begin position="118"/>
        <end position="140"/>
    </location>
</feature>
<evidence type="ECO:0000256" key="7">
    <source>
        <dbReference type="ARBA" id="ARBA00023128"/>
    </source>
</evidence>
<reference evidence="12 13" key="1">
    <citation type="submission" date="2024-02" db="EMBL/GenBank/DDBJ databases">
        <authorList>
            <person name="Daric V."/>
            <person name="Darras S."/>
        </authorList>
    </citation>
    <scope>NUCLEOTIDE SEQUENCE [LARGE SCALE GENOMIC DNA]</scope>
</reference>
<dbReference type="PANTHER" id="PTHR12428:SF66">
    <property type="entry name" value="MITOCHONDRIAL INNER MEMBRANE PROTEIN OXA1L"/>
    <property type="match status" value="1"/>
</dbReference>
<keyword evidence="8 10" id="KW-0472">Membrane</keyword>
<comment type="similarity">
    <text evidence="2 9">Belongs to the OXA1/ALB3/YidC family.</text>
</comment>
<evidence type="ECO:0000256" key="10">
    <source>
        <dbReference type="SAM" id="Phobius"/>
    </source>
</evidence>
<keyword evidence="6 10" id="KW-1133">Transmembrane helix</keyword>
<gene>
    <name evidence="12" type="ORF">CVLEPA_LOCUS1427</name>
</gene>
<name>A0ABP0F2H7_CLALP</name>
<dbReference type="InterPro" id="IPR001708">
    <property type="entry name" value="YidC/ALB3/OXA1/COX18"/>
</dbReference>
<keyword evidence="5" id="KW-0809">Transit peptide</keyword>
<sequence>MLQLRMIKASCLLSRHVCQNVYIANYRQSILRASKPWKSASLHRLFSVTSCFNAAQNVNVELPSIPTTTPINADVTPFSDVVTKIVDPPFTELGLATGWAPSHWIQSFLETVHLTTDMSWSTTLIVGTFALRLILLPVFVKTRKGMINYRNHSPKLMSIREKFSSAIRRNDLETSRRARSKLKSYSNEHKIGGRHLLMNNLPMPMIFLSCMIALRGMCGAPVPSLEAAEFFWISSLTDPDPYRILPALAGTVFSISIFTSLKLGSVPVSPAINRNLKYICLLPPILVPLLFGHWSSAIGLYVLTNSLATFGVTLLLLSETVKQKLNFPEMVQHESTGFKSVLKTTLDKSRRQTELKLEDREIKKLAKALTKERKKELKGSPPALYEIGTQAKLKIDIPDFKKDWRPPRVNIYD</sequence>
<accession>A0ABP0F2H7</accession>
<dbReference type="Pfam" id="PF02096">
    <property type="entry name" value="60KD_IMP"/>
    <property type="match status" value="1"/>
</dbReference>
<evidence type="ECO:0000256" key="8">
    <source>
        <dbReference type="ARBA" id="ARBA00023136"/>
    </source>
</evidence>
<dbReference type="EMBL" id="CAWYQH010000001">
    <property type="protein sequence ID" value="CAK8672482.1"/>
    <property type="molecule type" value="Genomic_DNA"/>
</dbReference>
<evidence type="ECO:0000256" key="5">
    <source>
        <dbReference type="ARBA" id="ARBA00022946"/>
    </source>
</evidence>
<evidence type="ECO:0000256" key="4">
    <source>
        <dbReference type="ARBA" id="ARBA00022792"/>
    </source>
</evidence>
<evidence type="ECO:0000256" key="9">
    <source>
        <dbReference type="RuleBase" id="RU003945"/>
    </source>
</evidence>
<protein>
    <recommendedName>
        <fullName evidence="11">Membrane insertase YidC/Oxa/ALB C-terminal domain-containing protein</fullName>
    </recommendedName>
</protein>
<feature type="transmembrane region" description="Helical" evidence="10">
    <location>
        <begin position="275"/>
        <end position="292"/>
    </location>
</feature>
<evidence type="ECO:0000256" key="3">
    <source>
        <dbReference type="ARBA" id="ARBA00022692"/>
    </source>
</evidence>
<keyword evidence="7" id="KW-0496">Mitochondrion</keyword>